<dbReference type="CDD" id="cd07724">
    <property type="entry name" value="POD-like_MBL-fold"/>
    <property type="match status" value="1"/>
</dbReference>
<name>A0ABP9YY64_9FUNG</name>
<organism evidence="3 4">
    <name type="scientific">Mucor flavus</name>
    <dbReference type="NCBI Taxonomy" id="439312"/>
    <lineage>
        <taxon>Eukaryota</taxon>
        <taxon>Fungi</taxon>
        <taxon>Fungi incertae sedis</taxon>
        <taxon>Mucoromycota</taxon>
        <taxon>Mucoromycotina</taxon>
        <taxon>Mucoromycetes</taxon>
        <taxon>Mucorales</taxon>
        <taxon>Mucorineae</taxon>
        <taxon>Mucoraceae</taxon>
        <taxon>Mucor</taxon>
    </lineage>
</organism>
<evidence type="ECO:0000313" key="4">
    <source>
        <dbReference type="Proteomes" id="UP001473302"/>
    </source>
</evidence>
<dbReference type="PROSITE" id="PS50206">
    <property type="entry name" value="RHODANESE_3"/>
    <property type="match status" value="1"/>
</dbReference>
<evidence type="ECO:0000313" key="3">
    <source>
        <dbReference type="EMBL" id="GAA5811775.1"/>
    </source>
</evidence>
<keyword evidence="4" id="KW-1185">Reference proteome</keyword>
<keyword evidence="1" id="KW-0479">Metal-binding</keyword>
<dbReference type="SMART" id="SM00849">
    <property type="entry name" value="Lactamase_B"/>
    <property type="match status" value="1"/>
</dbReference>
<dbReference type="SUPFAM" id="SSF56281">
    <property type="entry name" value="Metallo-hydrolase/oxidoreductase"/>
    <property type="match status" value="1"/>
</dbReference>
<dbReference type="InterPro" id="IPR036866">
    <property type="entry name" value="RibonucZ/Hydroxyglut_hydro"/>
</dbReference>
<dbReference type="InterPro" id="IPR051682">
    <property type="entry name" value="Mito_Persulfide_Diox"/>
</dbReference>
<dbReference type="SUPFAM" id="SSF52821">
    <property type="entry name" value="Rhodanese/Cell cycle control phosphatase"/>
    <property type="match status" value="1"/>
</dbReference>
<dbReference type="InterPro" id="IPR001763">
    <property type="entry name" value="Rhodanese-like_dom"/>
</dbReference>
<dbReference type="Pfam" id="PF00581">
    <property type="entry name" value="Rhodanese"/>
    <property type="match status" value="1"/>
</dbReference>
<comment type="caution">
    <text evidence="3">The sequence shown here is derived from an EMBL/GenBank/DDBJ whole genome shotgun (WGS) entry which is preliminary data.</text>
</comment>
<dbReference type="EMBL" id="BAABUK010000011">
    <property type="protein sequence ID" value="GAA5811775.1"/>
    <property type="molecule type" value="Genomic_DNA"/>
</dbReference>
<accession>A0ABP9YY64</accession>
<dbReference type="InterPro" id="IPR044528">
    <property type="entry name" value="POD-like_MBL-fold"/>
</dbReference>
<protein>
    <recommendedName>
        <fullName evidence="2">Rhodanese domain-containing protein</fullName>
    </recommendedName>
</protein>
<dbReference type="Gene3D" id="3.40.250.10">
    <property type="entry name" value="Rhodanese-like domain"/>
    <property type="match status" value="1"/>
</dbReference>
<dbReference type="Proteomes" id="UP001473302">
    <property type="component" value="Unassembled WGS sequence"/>
</dbReference>
<sequence>MLRLITRNAQLNSKRSMSTLSLAKQINARELSDWLEKETKKTIQNDITIVDVRERHEIEKHGKIKGAVNVPFKLAPDMFLAGLSDLNKHTKVVFQCMSGRRSDEAAILAQSHGFKDTWSLTGGLKAWDGPIQPFMDNHSPWVHTIFDTETETAQYVVTDLETKEAYIIDPVLDYDPFSSTVHPSTAKRIIQFTEKYDLKVSKIIDTHVHADHLTAAHYLKCKLPSKPEFCIGENVTKVQKVFRERYNLDESELKTTGEQFDTLIKADMTWMLGNNIKCSVLFTPGHTPACMSVRIGDAAFVGDTLFMPDIGTARCDFPGGSAEELYKSIHKMYKYWPDDTRIYVGHDYPPADRSYNVMTSLENQKTKNKMINTTVSLQDYIQMRKERDSKLKAPRYIHPSIQTNLRGGVLPTPESDQKPSQFFKIPVRFAS</sequence>
<dbReference type="PANTHER" id="PTHR43084">
    <property type="entry name" value="PERSULFIDE DIOXYGENASE ETHE1"/>
    <property type="match status" value="1"/>
</dbReference>
<feature type="domain" description="Rhodanese" evidence="2">
    <location>
        <begin position="43"/>
        <end position="133"/>
    </location>
</feature>
<dbReference type="InterPro" id="IPR036873">
    <property type="entry name" value="Rhodanese-like_dom_sf"/>
</dbReference>
<reference evidence="3 4" key="1">
    <citation type="submission" date="2024-04" db="EMBL/GenBank/DDBJ databases">
        <title>genome sequences of Mucor flavus KT1a and Helicostylum pulchrum KT1b strains isolated from the surface of a dry-aged beef.</title>
        <authorList>
            <person name="Toyotome T."/>
            <person name="Hosono M."/>
            <person name="Torimaru M."/>
            <person name="Fukuda K."/>
            <person name="Mikami N."/>
        </authorList>
    </citation>
    <scope>NUCLEOTIDE SEQUENCE [LARGE SCALE GENOMIC DNA]</scope>
    <source>
        <strain evidence="3 4">KT1a</strain>
    </source>
</reference>
<dbReference type="Gene3D" id="3.60.15.10">
    <property type="entry name" value="Ribonuclease Z/Hydroxyacylglutathione hydrolase-like"/>
    <property type="match status" value="1"/>
</dbReference>
<proteinExistence type="predicted"/>
<dbReference type="PANTHER" id="PTHR43084:SF1">
    <property type="entry name" value="PERSULFIDE DIOXYGENASE ETHE1, MITOCHONDRIAL"/>
    <property type="match status" value="1"/>
</dbReference>
<evidence type="ECO:0000259" key="2">
    <source>
        <dbReference type="PROSITE" id="PS50206"/>
    </source>
</evidence>
<dbReference type="InterPro" id="IPR001279">
    <property type="entry name" value="Metallo-B-lactamas"/>
</dbReference>
<dbReference type="SMART" id="SM00450">
    <property type="entry name" value="RHOD"/>
    <property type="match status" value="1"/>
</dbReference>
<gene>
    <name evidence="3" type="ORF">MFLAVUS_005218</name>
</gene>
<evidence type="ECO:0000256" key="1">
    <source>
        <dbReference type="ARBA" id="ARBA00022723"/>
    </source>
</evidence>
<dbReference type="CDD" id="cd00158">
    <property type="entry name" value="RHOD"/>
    <property type="match status" value="1"/>
</dbReference>